<accession>A0AAW2H566</accession>
<evidence type="ECO:0000313" key="2">
    <source>
        <dbReference type="EMBL" id="KAL0134699.1"/>
    </source>
</evidence>
<sequence>MDRRSRPLLFSSPLPSPPPLSSLLSRRASRARSLADLRSYIYCIEETRAAAFLAHAPPVMSGLQSPVFPSVCPEDRRLLRLAGCNSVALFNQSTKSETAFCIALTGNSINQKTSTHLVLSQLHDASPSRKKRFLPNPLARLPVWRNRRPSIAKIVPRFFSAPSGRSRK</sequence>
<evidence type="ECO:0000313" key="3">
    <source>
        <dbReference type="Proteomes" id="UP001430953"/>
    </source>
</evidence>
<feature type="region of interest" description="Disordered" evidence="1">
    <location>
        <begin position="1"/>
        <end position="22"/>
    </location>
</feature>
<name>A0AAW2H566_9HYME</name>
<dbReference type="Proteomes" id="UP001430953">
    <property type="component" value="Unassembled WGS sequence"/>
</dbReference>
<keyword evidence="3" id="KW-1185">Reference proteome</keyword>
<gene>
    <name evidence="2" type="ORF">PUN28_001466</name>
</gene>
<dbReference type="AlphaFoldDB" id="A0AAW2H566"/>
<comment type="caution">
    <text evidence="2">The sequence shown here is derived from an EMBL/GenBank/DDBJ whole genome shotgun (WGS) entry which is preliminary data.</text>
</comment>
<proteinExistence type="predicted"/>
<reference evidence="2 3" key="1">
    <citation type="submission" date="2023-03" db="EMBL/GenBank/DDBJ databases">
        <title>High recombination rates correlate with genetic variation in Cardiocondyla obscurior ants.</title>
        <authorList>
            <person name="Errbii M."/>
        </authorList>
    </citation>
    <scope>NUCLEOTIDE SEQUENCE [LARGE SCALE GENOMIC DNA]</scope>
    <source>
        <strain evidence="2">Alpha-2009</strain>
        <tissue evidence="2">Whole body</tissue>
    </source>
</reference>
<dbReference type="EMBL" id="JADYXP020000001">
    <property type="protein sequence ID" value="KAL0134699.1"/>
    <property type="molecule type" value="Genomic_DNA"/>
</dbReference>
<organism evidence="2 3">
    <name type="scientific">Cardiocondyla obscurior</name>
    <dbReference type="NCBI Taxonomy" id="286306"/>
    <lineage>
        <taxon>Eukaryota</taxon>
        <taxon>Metazoa</taxon>
        <taxon>Ecdysozoa</taxon>
        <taxon>Arthropoda</taxon>
        <taxon>Hexapoda</taxon>
        <taxon>Insecta</taxon>
        <taxon>Pterygota</taxon>
        <taxon>Neoptera</taxon>
        <taxon>Endopterygota</taxon>
        <taxon>Hymenoptera</taxon>
        <taxon>Apocrita</taxon>
        <taxon>Aculeata</taxon>
        <taxon>Formicoidea</taxon>
        <taxon>Formicidae</taxon>
        <taxon>Myrmicinae</taxon>
        <taxon>Cardiocondyla</taxon>
    </lineage>
</organism>
<protein>
    <submittedName>
        <fullName evidence="2">Uncharacterized protein</fullName>
    </submittedName>
</protein>
<evidence type="ECO:0000256" key="1">
    <source>
        <dbReference type="SAM" id="MobiDB-lite"/>
    </source>
</evidence>